<proteinExistence type="predicted"/>
<accession>A0AAE3FEP2</accession>
<gene>
    <name evidence="4" type="ORF">MR241_01600</name>
</gene>
<dbReference type="EMBL" id="JALEMU010000028">
    <property type="protein sequence ID" value="MCI5754971.1"/>
    <property type="molecule type" value="Genomic_DNA"/>
</dbReference>
<comment type="caution">
    <text evidence="4">The sequence shown here is derived from an EMBL/GenBank/DDBJ whole genome shotgun (WGS) entry which is preliminary data.</text>
</comment>
<evidence type="ECO:0000256" key="1">
    <source>
        <dbReference type="SAM" id="MobiDB-lite"/>
    </source>
</evidence>
<name>A0AAE3FEP2_9BACT</name>
<reference evidence="4 5" key="1">
    <citation type="submission" date="2022-03" db="EMBL/GenBank/DDBJ databases">
        <title>Metagenome-assembled genomes from swine fecal metagenomes.</title>
        <authorList>
            <person name="Holman D.B."/>
            <person name="Kommadath A."/>
        </authorList>
    </citation>
    <scope>NUCLEOTIDE SEQUENCE [LARGE SCALE GENOMIC DNA]</scope>
    <source>
        <strain evidence="4">SUG147</strain>
    </source>
</reference>
<evidence type="ECO:0000256" key="2">
    <source>
        <dbReference type="SAM" id="Phobius"/>
    </source>
</evidence>
<dbReference type="AlphaFoldDB" id="A0AAE3FEP2"/>
<keyword evidence="2" id="KW-1133">Transmembrane helix</keyword>
<evidence type="ECO:0000256" key="3">
    <source>
        <dbReference type="SAM" id="SignalP"/>
    </source>
</evidence>
<feature type="chain" id="PRO_5041927492" evidence="3">
    <location>
        <begin position="20"/>
        <end position="302"/>
    </location>
</feature>
<protein>
    <submittedName>
        <fullName evidence="4">Uncharacterized protein</fullName>
    </submittedName>
</protein>
<sequence length="302" mass="32966">MKKLLALAFAALLTVSAFALTASAEDVSFSEGEKYNLTQILGREPGSNGFSFYARWTGSEEMIPCTNKEGQFDSRNWTIEDETSPDKTITARYWENDVQGENSYFWIYPSLGEMIFEFKAPVTGNVSFDIEACLQFDPTEEENGVAIIFEREDGTKLAEDLEVVKAGKFDSGMARYSAKDARTKFSFEIKKDEKVFVRFSNKEVGGNDQMVCWFKMGYNRLGDMPETSTETPQTSGEPTGTATDNNPGSGSAPSTDSTKPATDTDKVGAKENGNTTVVIVAAAAAVVIVAAVIAVAVKKKKK</sequence>
<evidence type="ECO:0000313" key="5">
    <source>
        <dbReference type="Proteomes" id="UP001139365"/>
    </source>
</evidence>
<evidence type="ECO:0000313" key="4">
    <source>
        <dbReference type="EMBL" id="MCI5754971.1"/>
    </source>
</evidence>
<feature type="signal peptide" evidence="3">
    <location>
        <begin position="1"/>
        <end position="19"/>
    </location>
</feature>
<keyword evidence="2" id="KW-0812">Transmembrane</keyword>
<organism evidence="4 5">
    <name type="scientific">Candidatus Colimorpha enterica</name>
    <dbReference type="NCBI Taxonomy" id="3083063"/>
    <lineage>
        <taxon>Bacteria</taxon>
        <taxon>Pseudomonadati</taxon>
        <taxon>Bacteroidota</taxon>
        <taxon>Bacteroidia</taxon>
        <taxon>Bacteroidales</taxon>
        <taxon>Candidatus Colimorpha</taxon>
    </lineage>
</organism>
<feature type="compositionally biased region" description="Polar residues" evidence="1">
    <location>
        <begin position="226"/>
        <end position="261"/>
    </location>
</feature>
<feature type="region of interest" description="Disordered" evidence="1">
    <location>
        <begin position="223"/>
        <end position="269"/>
    </location>
</feature>
<feature type="transmembrane region" description="Helical" evidence="2">
    <location>
        <begin position="277"/>
        <end position="297"/>
    </location>
</feature>
<keyword evidence="2" id="KW-0472">Membrane</keyword>
<dbReference type="Proteomes" id="UP001139365">
    <property type="component" value="Unassembled WGS sequence"/>
</dbReference>
<keyword evidence="3" id="KW-0732">Signal</keyword>